<dbReference type="EMBL" id="BGPR01033362">
    <property type="protein sequence ID" value="GBO07250.1"/>
    <property type="molecule type" value="Genomic_DNA"/>
</dbReference>
<accession>A0A4Y2U6A8</accession>
<keyword evidence="1" id="KW-0812">Transmembrane</keyword>
<comment type="caution">
    <text evidence="2">The sequence shown here is derived from an EMBL/GenBank/DDBJ whole genome shotgun (WGS) entry which is preliminary data.</text>
</comment>
<dbReference type="EMBL" id="BGPR01033380">
    <property type="protein sequence ID" value="GBO07276.1"/>
    <property type="molecule type" value="Genomic_DNA"/>
</dbReference>
<sequence>MLSAWAASSTCAVRPSFTITSYLSLWKLGRPIKYLAPSLPIFGMLMPTTLMYLSAAARKYADSSIRGECVPRRCPAFRDGHLLLRNSLDVPAGDRK</sequence>
<evidence type="ECO:0000313" key="5">
    <source>
        <dbReference type="EMBL" id="GBO07276.1"/>
    </source>
</evidence>
<feature type="transmembrane region" description="Helical" evidence="1">
    <location>
        <begin position="34"/>
        <end position="53"/>
    </location>
</feature>
<gene>
    <name evidence="2" type="ORF">AVEN_31536_1</name>
    <name evidence="5" type="ORF">AVEN_38912_1</name>
    <name evidence="3" type="ORF">AVEN_47370_1</name>
    <name evidence="4" type="ORF">AVEN_66170_1</name>
</gene>
<name>A0A4Y2U6A8_ARAVE</name>
<dbReference type="EMBL" id="BGPR01033355">
    <property type="protein sequence ID" value="GBO07243.1"/>
    <property type="molecule type" value="Genomic_DNA"/>
</dbReference>
<proteinExistence type="predicted"/>
<evidence type="ECO:0000313" key="6">
    <source>
        <dbReference type="Proteomes" id="UP000499080"/>
    </source>
</evidence>
<protein>
    <submittedName>
        <fullName evidence="2">Uncharacterized protein</fullName>
    </submittedName>
</protein>
<reference evidence="2 6" key="1">
    <citation type="journal article" date="2019" name="Sci. Rep.">
        <title>Orb-weaving spider Araneus ventricosus genome elucidates the spidroin gene catalogue.</title>
        <authorList>
            <person name="Kono N."/>
            <person name="Nakamura H."/>
            <person name="Ohtoshi R."/>
            <person name="Moran D.A.P."/>
            <person name="Shinohara A."/>
            <person name="Yoshida Y."/>
            <person name="Fujiwara M."/>
            <person name="Mori M."/>
            <person name="Tomita M."/>
            <person name="Arakawa K."/>
        </authorList>
    </citation>
    <scope>NUCLEOTIDE SEQUENCE [LARGE SCALE GENOMIC DNA]</scope>
</reference>
<evidence type="ECO:0000313" key="4">
    <source>
        <dbReference type="EMBL" id="GBO07250.1"/>
    </source>
</evidence>
<keyword evidence="1" id="KW-1133">Transmembrane helix</keyword>
<evidence type="ECO:0000256" key="1">
    <source>
        <dbReference type="SAM" id="Phobius"/>
    </source>
</evidence>
<dbReference type="Proteomes" id="UP000499080">
    <property type="component" value="Unassembled WGS sequence"/>
</dbReference>
<dbReference type="EMBL" id="BGPR01033331">
    <property type="protein sequence ID" value="GBO07216.1"/>
    <property type="molecule type" value="Genomic_DNA"/>
</dbReference>
<keyword evidence="6" id="KW-1185">Reference proteome</keyword>
<dbReference type="AlphaFoldDB" id="A0A4Y2U6A8"/>
<keyword evidence="1" id="KW-0472">Membrane</keyword>
<organism evidence="2 6">
    <name type="scientific">Araneus ventricosus</name>
    <name type="common">Orbweaver spider</name>
    <name type="synonym">Epeira ventricosa</name>
    <dbReference type="NCBI Taxonomy" id="182803"/>
    <lineage>
        <taxon>Eukaryota</taxon>
        <taxon>Metazoa</taxon>
        <taxon>Ecdysozoa</taxon>
        <taxon>Arthropoda</taxon>
        <taxon>Chelicerata</taxon>
        <taxon>Arachnida</taxon>
        <taxon>Araneae</taxon>
        <taxon>Araneomorphae</taxon>
        <taxon>Entelegynae</taxon>
        <taxon>Araneoidea</taxon>
        <taxon>Araneidae</taxon>
        <taxon>Araneus</taxon>
    </lineage>
</organism>
<evidence type="ECO:0000313" key="2">
    <source>
        <dbReference type="EMBL" id="GBO07216.1"/>
    </source>
</evidence>
<evidence type="ECO:0000313" key="3">
    <source>
        <dbReference type="EMBL" id="GBO07243.1"/>
    </source>
</evidence>